<evidence type="ECO:0000256" key="1">
    <source>
        <dbReference type="ARBA" id="ARBA00004240"/>
    </source>
</evidence>
<reference evidence="7 8" key="1">
    <citation type="submission" date="2024-02" db="EMBL/GenBank/DDBJ databases">
        <authorList>
            <person name="Chen Y."/>
            <person name="Shah S."/>
            <person name="Dougan E. K."/>
            <person name="Thang M."/>
            <person name="Chan C."/>
        </authorList>
    </citation>
    <scope>NUCLEOTIDE SEQUENCE [LARGE SCALE GENOMIC DNA]</scope>
</reference>
<evidence type="ECO:0000256" key="4">
    <source>
        <dbReference type="ARBA" id="ARBA00023157"/>
    </source>
</evidence>
<proteinExistence type="predicted"/>
<comment type="caution">
    <text evidence="7">The sequence shown here is derived from an EMBL/GenBank/DDBJ whole genome shotgun (WGS) entry which is preliminary data.</text>
</comment>
<dbReference type="Gene3D" id="2.70.130.10">
    <property type="entry name" value="Mannose-6-phosphate receptor binding domain"/>
    <property type="match status" value="2"/>
</dbReference>
<keyword evidence="3" id="KW-0256">Endoplasmic reticulum</keyword>
<keyword evidence="8" id="KW-1185">Reference proteome</keyword>
<gene>
    <name evidence="7" type="ORF">SCF082_LOCUS35197</name>
</gene>
<dbReference type="PANTHER" id="PTHR15414:SF0">
    <property type="entry name" value="ENDOPLASMIC RETICULUM LECTIN 1"/>
    <property type="match status" value="1"/>
</dbReference>
<organism evidence="7 8">
    <name type="scientific">Durusdinium trenchii</name>
    <dbReference type="NCBI Taxonomy" id="1381693"/>
    <lineage>
        <taxon>Eukaryota</taxon>
        <taxon>Sar</taxon>
        <taxon>Alveolata</taxon>
        <taxon>Dinophyceae</taxon>
        <taxon>Suessiales</taxon>
        <taxon>Symbiodiniaceae</taxon>
        <taxon>Durusdinium</taxon>
    </lineage>
</organism>
<dbReference type="InterPro" id="IPR044865">
    <property type="entry name" value="MRH_dom"/>
</dbReference>
<keyword evidence="4" id="KW-1015">Disulfide bond</keyword>
<dbReference type="InterPro" id="IPR045149">
    <property type="entry name" value="OS-9-like"/>
</dbReference>
<evidence type="ECO:0000313" key="8">
    <source>
        <dbReference type="Proteomes" id="UP001642464"/>
    </source>
</evidence>
<dbReference type="PANTHER" id="PTHR15414">
    <property type="entry name" value="OS-9-RELATED"/>
    <property type="match status" value="1"/>
</dbReference>
<dbReference type="InterPro" id="IPR012913">
    <property type="entry name" value="OS9-like_dom"/>
</dbReference>
<evidence type="ECO:0000256" key="2">
    <source>
        <dbReference type="ARBA" id="ARBA00022729"/>
    </source>
</evidence>
<evidence type="ECO:0000259" key="6">
    <source>
        <dbReference type="PROSITE" id="PS51914"/>
    </source>
</evidence>
<dbReference type="Proteomes" id="UP001642464">
    <property type="component" value="Unassembled WGS sequence"/>
</dbReference>
<evidence type="ECO:0000313" key="7">
    <source>
        <dbReference type="EMBL" id="CAK9070962.1"/>
    </source>
</evidence>
<dbReference type="InterPro" id="IPR009011">
    <property type="entry name" value="Man6P_isomerase_rcpt-bd_dom_sf"/>
</dbReference>
<accession>A0ABP0P4I8</accession>
<dbReference type="EMBL" id="CAXAMM010033268">
    <property type="protein sequence ID" value="CAK9070962.1"/>
    <property type="molecule type" value="Genomic_DNA"/>
</dbReference>
<protein>
    <submittedName>
        <fullName evidence="7">Protein OS-9 homolog</fullName>
    </submittedName>
</protein>
<evidence type="ECO:0000256" key="5">
    <source>
        <dbReference type="SAM" id="SignalP"/>
    </source>
</evidence>
<name>A0ABP0P4I8_9DINO</name>
<feature type="non-terminal residue" evidence="7">
    <location>
        <position position="1"/>
    </location>
</feature>
<feature type="chain" id="PRO_5045037350" evidence="5">
    <location>
        <begin position="20"/>
        <end position="345"/>
    </location>
</feature>
<comment type="subcellular location">
    <subcellularLocation>
        <location evidence="1">Endoplasmic reticulum</location>
    </subcellularLocation>
</comment>
<dbReference type="Pfam" id="PF07915">
    <property type="entry name" value="PRKCSH"/>
    <property type="match status" value="1"/>
</dbReference>
<feature type="signal peptide" evidence="5">
    <location>
        <begin position="1"/>
        <end position="19"/>
    </location>
</feature>
<feature type="domain" description="MRH" evidence="6">
    <location>
        <begin position="214"/>
        <end position="345"/>
    </location>
</feature>
<keyword evidence="2 5" id="KW-0732">Signal</keyword>
<dbReference type="PROSITE" id="PS51914">
    <property type="entry name" value="MRH"/>
    <property type="match status" value="1"/>
</dbReference>
<evidence type="ECO:0000256" key="3">
    <source>
        <dbReference type="ARBA" id="ARBA00022824"/>
    </source>
</evidence>
<sequence>RLRAMRLAPVWLLAAEVGGNFMASLHSNYVVHLDFDSSELVGEDVKTVNLAKGQRKFRCRLPGAKNSSEQEDTPDAKKTFLAAKLAPYRGTCLRSTVDFWHYDLCSGSRVVQYRDDAGLRFSLGAHQPEGDRLLPTGEVRELYLFGAENRSTEVRYICGPAVPSFEVIEEPLHHYIMTVQGPAFCTWKENDGAKATTPNGTQLLVTSLLEPMRGKCLNITQGWWTYEYCYPTKMIQFHLEGDKRAPQYTLGALEGPSSPHHVEMGMIKMGASMSMRERRAPPSRHLTLEQKLGGGDVCDETNRHRKTTINFRCPADWQNRPETRIAGLTESSLCEYNATRTVETG</sequence>